<feature type="domain" description="Polysaccharide biosynthesis protein CapD-like" evidence="3">
    <location>
        <begin position="300"/>
        <end position="607"/>
    </location>
</feature>
<dbReference type="RefSeq" id="WP_124348245.1">
    <property type="nucleotide sequence ID" value="NZ_CP027706.1"/>
</dbReference>
<feature type="transmembrane region" description="Helical" evidence="2">
    <location>
        <begin position="53"/>
        <end position="72"/>
    </location>
</feature>
<dbReference type="PANTHER" id="PTHR43318:SF1">
    <property type="entry name" value="POLYSACCHARIDE BIOSYNTHESIS PROTEIN EPSC-RELATED"/>
    <property type="match status" value="1"/>
</dbReference>
<feature type="transmembrane region" description="Helical" evidence="2">
    <location>
        <begin position="84"/>
        <end position="106"/>
    </location>
</feature>
<dbReference type="InterPro" id="IPR036291">
    <property type="entry name" value="NAD(P)-bd_dom_sf"/>
</dbReference>
<evidence type="ECO:0000313" key="5">
    <source>
        <dbReference type="Proteomes" id="UP000693952"/>
    </source>
</evidence>
<protein>
    <submittedName>
        <fullName evidence="4">Polysaccharide biosynthesis protein</fullName>
    </submittedName>
</protein>
<dbReference type="CDD" id="cd05237">
    <property type="entry name" value="UDP_invert_4-6DH_SDR_e"/>
    <property type="match status" value="1"/>
</dbReference>
<dbReference type="InterPro" id="IPR003869">
    <property type="entry name" value="Polysac_CapD-like"/>
</dbReference>
<comment type="similarity">
    <text evidence="1">Belongs to the polysaccharide synthase family.</text>
</comment>
<reference evidence="4" key="1">
    <citation type="submission" date="2021-06" db="EMBL/GenBank/DDBJ databases">
        <title>Updating the genus Pseudomonas: Description of 43 new species and partition of the Pseudomonas putida group.</title>
        <authorList>
            <person name="Girard L."/>
            <person name="Lood C."/>
            <person name="Vandamme P."/>
            <person name="Rokni-Zadeh H."/>
            <person name="van Noort V."/>
            <person name="Hofte M."/>
            <person name="Lavigne R."/>
            <person name="De Mot R."/>
        </authorList>
    </citation>
    <scope>NUCLEOTIDE SEQUENCE</scope>
    <source>
        <strain evidence="4">CMR12a</strain>
    </source>
</reference>
<keyword evidence="2" id="KW-0472">Membrane</keyword>
<name>A0ABX8MI81_9PSED</name>
<evidence type="ECO:0000259" key="3">
    <source>
        <dbReference type="Pfam" id="PF02719"/>
    </source>
</evidence>
<organism evidence="4 5">
    <name type="scientific">Pseudomonas sessilinigenes</name>
    <dbReference type="NCBI Taxonomy" id="658629"/>
    <lineage>
        <taxon>Bacteria</taxon>
        <taxon>Pseudomonadati</taxon>
        <taxon>Pseudomonadota</taxon>
        <taxon>Gammaproteobacteria</taxon>
        <taxon>Pseudomonadales</taxon>
        <taxon>Pseudomonadaceae</taxon>
        <taxon>Pseudomonas</taxon>
    </lineage>
</organism>
<gene>
    <name evidence="4" type="ORF">KSS89_18510</name>
</gene>
<dbReference type="EMBL" id="CP077074">
    <property type="protein sequence ID" value="QXH38267.1"/>
    <property type="molecule type" value="Genomic_DNA"/>
</dbReference>
<feature type="transmembrane region" description="Helical" evidence="2">
    <location>
        <begin position="21"/>
        <end position="41"/>
    </location>
</feature>
<dbReference type="SUPFAM" id="SSF51735">
    <property type="entry name" value="NAD(P)-binding Rossmann-fold domains"/>
    <property type="match status" value="2"/>
</dbReference>
<dbReference type="Pfam" id="PF02719">
    <property type="entry name" value="Polysacc_synt_2"/>
    <property type="match status" value="1"/>
</dbReference>
<proteinExistence type="inferred from homology"/>
<keyword evidence="2" id="KW-0812">Transmembrane</keyword>
<dbReference type="Gene3D" id="3.40.50.720">
    <property type="entry name" value="NAD(P)-binding Rossmann-like Domain"/>
    <property type="match status" value="2"/>
</dbReference>
<feature type="transmembrane region" description="Helical" evidence="2">
    <location>
        <begin position="118"/>
        <end position="136"/>
    </location>
</feature>
<evidence type="ECO:0000256" key="1">
    <source>
        <dbReference type="ARBA" id="ARBA00007430"/>
    </source>
</evidence>
<dbReference type="PANTHER" id="PTHR43318">
    <property type="entry name" value="UDP-N-ACETYLGLUCOSAMINE 4,6-DEHYDRATASE"/>
    <property type="match status" value="1"/>
</dbReference>
<sequence length="664" mass="74182">MGNVRIHLLNLSRRQKRVLQVAVDISLVWVALWMAFVVRLGIDEMINPVKMHFWLFICAPIVAIPLFIRFGMYRAVTRYFGNDALITIIKAVSLSSLILAFVVYWYSNHENVVPRSIIFNYWWLSLIMIGGMRVAMRQYFLGDWFATIKHVPFTNRDDGLSKVAIYGAGAAGNQLVAALRMGRVMRPVAFIDDDSSIADRIISGLQVYKPKHIQQMIEMTGAQEVLLAIPSSSRGRRREILGLLEGFPLHVRSVPGFMDLASGRVKVDDIQEVDIGDLLGRDAVPAHHELLERCIKGRSVLVTGAGGSIGSELCRQILELRPTVLLLFEHSEFNLYSILSELEQRVGRESLPVRLLPILGSVRDQDKLLDVMKMWHVNTVYHAAAYKHVPMVEHNIAEGVLNNVIGTLNTAQAALRAGVQNFVLISTDKAVRPTNVMGSTKRLAELTLQALSRELAPILFDDESNVSCLNKTRFTMVRFGNVLGSSGSVIPLFHKQIKSGGPLTVTHPKITRYFMTIPEAAQLVIQAGSMGLGGDVFVLDMGEPVRIVELAEKMIHLSGLSVRSEKNPHGDIAIEFTGLRPGEKLYEELLIGDNVAATLHPMIMSANEDYISWDILKLKLEDLLSAVADDDYDRVRQLLRDTVSGYSPDGEIVDWIHQQRRLEP</sequence>
<keyword evidence="5" id="KW-1185">Reference proteome</keyword>
<dbReference type="Proteomes" id="UP000693952">
    <property type="component" value="Chromosome"/>
</dbReference>
<evidence type="ECO:0000256" key="2">
    <source>
        <dbReference type="SAM" id="Phobius"/>
    </source>
</evidence>
<dbReference type="InterPro" id="IPR051203">
    <property type="entry name" value="Polysaccharide_Synthase-Rel"/>
</dbReference>
<accession>A0ABX8MI81</accession>
<evidence type="ECO:0000313" key="4">
    <source>
        <dbReference type="EMBL" id="QXH38267.1"/>
    </source>
</evidence>
<keyword evidence="2" id="KW-1133">Transmembrane helix</keyword>